<accession>A0ABS0AGB6</accession>
<gene>
    <name evidence="2" type="ORF">ISO4_01780</name>
</gene>
<evidence type="ECO:0000313" key="2">
    <source>
        <dbReference type="EMBL" id="MBF5053178.1"/>
    </source>
</evidence>
<dbReference type="EMBL" id="ARXR01000012">
    <property type="protein sequence ID" value="MBF5053178.1"/>
    <property type="molecule type" value="Genomic_DNA"/>
</dbReference>
<comment type="caution">
    <text evidence="2">The sequence shown here is derived from an EMBL/GenBank/DDBJ whole genome shotgun (WGS) entry which is preliminary data.</text>
</comment>
<keyword evidence="3" id="KW-1185">Reference proteome</keyword>
<feature type="transmembrane region" description="Helical" evidence="1">
    <location>
        <begin position="42"/>
        <end position="59"/>
    </location>
</feature>
<organism evidence="2 3">
    <name type="scientific">Alloalcanivorax venustensis ISO4</name>
    <dbReference type="NCBI Taxonomy" id="1177184"/>
    <lineage>
        <taxon>Bacteria</taxon>
        <taxon>Pseudomonadati</taxon>
        <taxon>Pseudomonadota</taxon>
        <taxon>Gammaproteobacteria</taxon>
        <taxon>Oceanospirillales</taxon>
        <taxon>Alcanivoracaceae</taxon>
        <taxon>Alloalcanivorax</taxon>
    </lineage>
</organism>
<dbReference type="RefSeq" id="WP_194855979.1">
    <property type="nucleotide sequence ID" value="NZ_ARXR01000012.1"/>
</dbReference>
<name>A0ABS0AGB6_9GAMM</name>
<keyword evidence="1" id="KW-0812">Transmembrane</keyword>
<feature type="transmembrane region" description="Helical" evidence="1">
    <location>
        <begin position="12"/>
        <end position="36"/>
    </location>
</feature>
<evidence type="ECO:0008006" key="4">
    <source>
        <dbReference type="Google" id="ProtNLM"/>
    </source>
</evidence>
<keyword evidence="1" id="KW-0472">Membrane</keyword>
<sequence length="64" mass="7047">MDTQRVNTRKTPWQIFATPTLIALLSLVGLLAALLGNGVFDWVSWVGLAAPVVIVGWAMKARRR</sequence>
<evidence type="ECO:0000313" key="3">
    <source>
        <dbReference type="Proteomes" id="UP000644441"/>
    </source>
</evidence>
<protein>
    <recommendedName>
        <fullName evidence="4">DUF4175 domain-containing protein</fullName>
    </recommendedName>
</protein>
<dbReference type="Proteomes" id="UP000644441">
    <property type="component" value="Unassembled WGS sequence"/>
</dbReference>
<keyword evidence="1" id="KW-1133">Transmembrane helix</keyword>
<proteinExistence type="predicted"/>
<reference evidence="2 3" key="1">
    <citation type="submission" date="2012-09" db="EMBL/GenBank/DDBJ databases">
        <title>Genome Sequence of alkane-degrading Bacterium Alcanivorax venustensis ISO4.</title>
        <authorList>
            <person name="Lai Q."/>
            <person name="Shao Z."/>
        </authorList>
    </citation>
    <scope>NUCLEOTIDE SEQUENCE [LARGE SCALE GENOMIC DNA]</scope>
    <source>
        <strain evidence="2 3">ISO4</strain>
    </source>
</reference>
<evidence type="ECO:0000256" key="1">
    <source>
        <dbReference type="SAM" id="Phobius"/>
    </source>
</evidence>